<gene>
    <name evidence="1" type="primary">PEX7_1</name>
    <name evidence="1" type="ORF">N8T08_001640</name>
</gene>
<name>A0ACC3AN65_9EURO</name>
<keyword evidence="2" id="KW-1185">Reference proteome</keyword>
<organism evidence="1 2">
    <name type="scientific">Aspergillus melleus</name>
    <dbReference type="NCBI Taxonomy" id="138277"/>
    <lineage>
        <taxon>Eukaryota</taxon>
        <taxon>Fungi</taxon>
        <taxon>Dikarya</taxon>
        <taxon>Ascomycota</taxon>
        <taxon>Pezizomycotina</taxon>
        <taxon>Eurotiomycetes</taxon>
        <taxon>Eurotiomycetidae</taxon>
        <taxon>Eurotiales</taxon>
        <taxon>Aspergillaceae</taxon>
        <taxon>Aspergillus</taxon>
        <taxon>Aspergillus subgen. Circumdati</taxon>
    </lineage>
</organism>
<evidence type="ECO:0000313" key="2">
    <source>
        <dbReference type="Proteomes" id="UP001177260"/>
    </source>
</evidence>
<proteinExistence type="predicted"/>
<keyword evidence="1" id="KW-0675">Receptor</keyword>
<evidence type="ECO:0000313" key="1">
    <source>
        <dbReference type="EMBL" id="KAK1138942.1"/>
    </source>
</evidence>
<protein>
    <submittedName>
        <fullName evidence="1">Peroxisomal targeting signal 2 receptor</fullName>
    </submittedName>
</protein>
<accession>A0ACC3AN65</accession>
<dbReference type="EMBL" id="JAOPJF010000122">
    <property type="protein sequence ID" value="KAK1138942.1"/>
    <property type="molecule type" value="Genomic_DNA"/>
</dbReference>
<comment type="caution">
    <text evidence="1">The sequence shown here is derived from an EMBL/GenBank/DDBJ whole genome shotgun (WGS) entry which is preliminary data.</text>
</comment>
<sequence length="77" mass="8715">MTPNGIVPVKWFTTQDSLYDLAWSEIHENQVLAGSGDGSIKLFDSNLNDFPVQNWKEHSFPEIRYESQDITSLVVAS</sequence>
<dbReference type="Proteomes" id="UP001177260">
    <property type="component" value="Unassembled WGS sequence"/>
</dbReference>
<reference evidence="1 2" key="1">
    <citation type="journal article" date="2023" name="ACS Omega">
        <title>Identification of the Neoaspergillic Acid Biosynthesis Gene Cluster by Establishing an In Vitro CRISPR-Ribonucleoprotein Genetic System in Aspergillus melleus.</title>
        <authorList>
            <person name="Yuan B."/>
            <person name="Grau M.F."/>
            <person name="Murata R.M."/>
            <person name="Torok T."/>
            <person name="Venkateswaran K."/>
            <person name="Stajich J.E."/>
            <person name="Wang C.C.C."/>
        </authorList>
    </citation>
    <scope>NUCLEOTIDE SEQUENCE [LARGE SCALE GENOMIC DNA]</scope>
    <source>
        <strain evidence="1 2">IMV 1140</strain>
    </source>
</reference>